<organism evidence="2 3">
    <name type="scientific">Sporomusa termitida</name>
    <dbReference type="NCBI Taxonomy" id="2377"/>
    <lineage>
        <taxon>Bacteria</taxon>
        <taxon>Bacillati</taxon>
        <taxon>Bacillota</taxon>
        <taxon>Negativicutes</taxon>
        <taxon>Selenomonadales</taxon>
        <taxon>Sporomusaceae</taxon>
        <taxon>Sporomusa</taxon>
    </lineage>
</organism>
<dbReference type="Gene3D" id="3.10.350.10">
    <property type="entry name" value="LysM domain"/>
    <property type="match status" value="1"/>
</dbReference>
<evidence type="ECO:0000313" key="3">
    <source>
        <dbReference type="Proteomes" id="UP000320776"/>
    </source>
</evidence>
<protein>
    <recommendedName>
        <fullName evidence="1">LysM domain-containing protein</fullName>
    </recommendedName>
</protein>
<evidence type="ECO:0000313" key="2">
    <source>
        <dbReference type="EMBL" id="QDR80201.1"/>
    </source>
</evidence>
<dbReference type="InterPro" id="IPR036779">
    <property type="entry name" value="LysM_dom_sf"/>
</dbReference>
<dbReference type="InterPro" id="IPR018392">
    <property type="entry name" value="LysM"/>
</dbReference>
<keyword evidence="3" id="KW-1185">Reference proteome</keyword>
<dbReference type="AlphaFoldDB" id="A0A517DS67"/>
<reference evidence="2 3" key="1">
    <citation type="submission" date="2019-02" db="EMBL/GenBank/DDBJ databases">
        <title>Closed genome of Sporomusa termitida DSM 4440.</title>
        <authorList>
            <person name="Poehlein A."/>
            <person name="Daniel R."/>
        </authorList>
    </citation>
    <scope>NUCLEOTIDE SEQUENCE [LARGE SCALE GENOMIC DNA]</scope>
    <source>
        <strain evidence="2 3">DSM 4440</strain>
    </source>
</reference>
<dbReference type="KEGG" id="sted:SPTER_15190"/>
<feature type="domain" description="LysM" evidence="1">
    <location>
        <begin position="49"/>
        <end position="109"/>
    </location>
</feature>
<accession>A0A517DS67</accession>
<dbReference type="Proteomes" id="UP000320776">
    <property type="component" value="Chromosome"/>
</dbReference>
<name>A0A517DS67_9FIRM</name>
<dbReference type="EMBL" id="CP036259">
    <property type="protein sequence ID" value="QDR80201.1"/>
    <property type="molecule type" value="Genomic_DNA"/>
</dbReference>
<sequence length="116" mass="13375">MPLGITILRGEGVDKKRFFTISLMAWLVIVLAVSCGNSEPVAKGRLVTETYTVVTGDTLDVISYQFIKKSSVRRDVREFREGIIQLNWEEVFKNRYPHGLIRPGDKLKINYWVEEK</sequence>
<dbReference type="PROSITE" id="PS51782">
    <property type="entry name" value="LYSM"/>
    <property type="match status" value="1"/>
</dbReference>
<proteinExistence type="predicted"/>
<gene>
    <name evidence="2" type="ORF">SPTER_15190</name>
</gene>
<evidence type="ECO:0000259" key="1">
    <source>
        <dbReference type="PROSITE" id="PS51782"/>
    </source>
</evidence>